<dbReference type="Pfam" id="PF01327">
    <property type="entry name" value="Pep_deformylase"/>
    <property type="match status" value="1"/>
</dbReference>
<evidence type="ECO:0000313" key="7">
    <source>
        <dbReference type="EMBL" id="GED04732.1"/>
    </source>
</evidence>
<sequence length="212" mass="23781">MSTAYSPEELTELVTTILESATEDIVPIVQLGHPVLRTQAQTYAGQLPGVLLERLLKVMRETMYDAPGVGLAAPQIGIPLKIAVLEDLYQIPEDMALERERQPLEYLEIFNPSYEAVGTRTAQFYEGCLSFDGFQGVVTRPADISVRYEDRSGHEISAQFSGWQARIFQHETDHLYGTVYIDKAETRSLISETELWRHDGLSVASAKKALEF</sequence>
<dbReference type="Proteomes" id="UP000316612">
    <property type="component" value="Unassembled WGS sequence"/>
</dbReference>
<feature type="binding site" evidence="6">
    <location>
        <position position="170"/>
    </location>
    <ligand>
        <name>Fe cation</name>
        <dbReference type="ChEBI" id="CHEBI:24875"/>
    </ligand>
</feature>
<organism evidence="7 8">
    <name type="scientific">Glutamicibacter uratoxydans</name>
    <name type="common">Arthrobacter uratoxydans</name>
    <dbReference type="NCBI Taxonomy" id="43667"/>
    <lineage>
        <taxon>Bacteria</taxon>
        <taxon>Bacillati</taxon>
        <taxon>Actinomycetota</taxon>
        <taxon>Actinomycetes</taxon>
        <taxon>Micrococcales</taxon>
        <taxon>Micrococcaceae</taxon>
        <taxon>Glutamicibacter</taxon>
    </lineage>
</organism>
<comment type="cofactor">
    <cofactor evidence="6">
        <name>Fe(2+)</name>
        <dbReference type="ChEBI" id="CHEBI:29033"/>
    </cofactor>
    <text evidence="6">Binds 1 Fe(2+) ion.</text>
</comment>
<keyword evidence="3 6" id="KW-0378">Hydrolase</keyword>
<dbReference type="SUPFAM" id="SSF56420">
    <property type="entry name" value="Peptide deformylase"/>
    <property type="match status" value="1"/>
</dbReference>
<dbReference type="FunFam" id="3.90.45.10:FF:000003">
    <property type="entry name" value="Peptide deformylase"/>
    <property type="match status" value="1"/>
</dbReference>
<dbReference type="CDD" id="cd00487">
    <property type="entry name" value="Pep_deformylase"/>
    <property type="match status" value="1"/>
</dbReference>
<feature type="binding site" evidence="6">
    <location>
        <position position="174"/>
    </location>
    <ligand>
        <name>Fe cation</name>
        <dbReference type="ChEBI" id="CHEBI:24875"/>
    </ligand>
</feature>
<protein>
    <recommendedName>
        <fullName evidence="6">Peptide deformylase</fullName>
        <shortName evidence="6">PDF</shortName>
        <ecNumber evidence="6">3.5.1.88</ecNumber>
    </recommendedName>
    <alternativeName>
        <fullName evidence="6">Polypeptide deformylase</fullName>
    </alternativeName>
</protein>
<keyword evidence="4 6" id="KW-0648">Protein biosynthesis</keyword>
<dbReference type="GO" id="GO:0046872">
    <property type="term" value="F:metal ion binding"/>
    <property type="evidence" value="ECO:0007669"/>
    <property type="project" value="UniProtKB-KW"/>
</dbReference>
<dbReference type="OrthoDB" id="9804313at2"/>
<reference evidence="7 8" key="1">
    <citation type="submission" date="2019-06" db="EMBL/GenBank/DDBJ databases">
        <title>Whole genome shotgun sequence of Glutamicibacter uratoxydans NBRC 15515.</title>
        <authorList>
            <person name="Hosoyama A."/>
            <person name="Uohara A."/>
            <person name="Ohji S."/>
            <person name="Ichikawa N."/>
        </authorList>
    </citation>
    <scope>NUCLEOTIDE SEQUENCE [LARGE SCALE GENOMIC DNA]</scope>
    <source>
        <strain evidence="7 8">NBRC 15515</strain>
    </source>
</reference>
<dbReference type="EMBL" id="BJNY01000001">
    <property type="protein sequence ID" value="GED04732.1"/>
    <property type="molecule type" value="Genomic_DNA"/>
</dbReference>
<comment type="catalytic activity">
    <reaction evidence="6">
        <text>N-terminal N-formyl-L-methionyl-[peptide] + H2O = N-terminal L-methionyl-[peptide] + formate</text>
        <dbReference type="Rhea" id="RHEA:24420"/>
        <dbReference type="Rhea" id="RHEA-COMP:10639"/>
        <dbReference type="Rhea" id="RHEA-COMP:10640"/>
        <dbReference type="ChEBI" id="CHEBI:15377"/>
        <dbReference type="ChEBI" id="CHEBI:15740"/>
        <dbReference type="ChEBI" id="CHEBI:49298"/>
        <dbReference type="ChEBI" id="CHEBI:64731"/>
        <dbReference type="EC" id="3.5.1.88"/>
    </reaction>
</comment>
<keyword evidence="5 6" id="KW-0408">Iron</keyword>
<dbReference type="HAMAP" id="MF_00163">
    <property type="entry name" value="Pep_deformylase"/>
    <property type="match status" value="1"/>
</dbReference>
<evidence type="ECO:0000256" key="1">
    <source>
        <dbReference type="ARBA" id="ARBA00010759"/>
    </source>
</evidence>
<keyword evidence="2 6" id="KW-0479">Metal-binding</keyword>
<name>A0A4Y4DHN6_GLUUR</name>
<dbReference type="GO" id="GO:0042586">
    <property type="term" value="F:peptide deformylase activity"/>
    <property type="evidence" value="ECO:0007669"/>
    <property type="project" value="UniProtKB-UniRule"/>
</dbReference>
<evidence type="ECO:0000256" key="6">
    <source>
        <dbReference type="HAMAP-Rule" id="MF_00163"/>
    </source>
</evidence>
<proteinExistence type="inferred from homology"/>
<dbReference type="AlphaFoldDB" id="A0A4Y4DHN6"/>
<feature type="active site" evidence="6">
    <location>
        <position position="171"/>
    </location>
</feature>
<comment type="function">
    <text evidence="6">Removes the formyl group from the N-terminal Met of newly synthesized proteins. Requires at least a dipeptide for an efficient rate of reaction. N-terminal L-methionine is a prerequisite for activity but the enzyme has broad specificity at other positions.</text>
</comment>
<comment type="similarity">
    <text evidence="1 6">Belongs to the polypeptide deformylase family.</text>
</comment>
<dbReference type="PANTHER" id="PTHR10458:SF2">
    <property type="entry name" value="PEPTIDE DEFORMYLASE, MITOCHONDRIAL"/>
    <property type="match status" value="1"/>
</dbReference>
<keyword evidence="8" id="KW-1185">Reference proteome</keyword>
<dbReference type="PANTHER" id="PTHR10458">
    <property type="entry name" value="PEPTIDE DEFORMYLASE"/>
    <property type="match status" value="1"/>
</dbReference>
<evidence type="ECO:0000256" key="2">
    <source>
        <dbReference type="ARBA" id="ARBA00022723"/>
    </source>
</evidence>
<feature type="binding site" evidence="6">
    <location>
        <position position="128"/>
    </location>
    <ligand>
        <name>Fe cation</name>
        <dbReference type="ChEBI" id="CHEBI:24875"/>
    </ligand>
</feature>
<dbReference type="PIRSF" id="PIRSF004749">
    <property type="entry name" value="Pep_def"/>
    <property type="match status" value="1"/>
</dbReference>
<dbReference type="Gene3D" id="3.90.45.10">
    <property type="entry name" value="Peptide deformylase"/>
    <property type="match status" value="1"/>
</dbReference>
<dbReference type="RefSeq" id="WP_141361154.1">
    <property type="nucleotide sequence ID" value="NZ_BAAAJL010000007.1"/>
</dbReference>
<gene>
    <name evidence="6 7" type="primary">def</name>
    <name evidence="7" type="ORF">AUR04nite_02640</name>
</gene>
<dbReference type="PRINTS" id="PR01576">
    <property type="entry name" value="PDEFORMYLASE"/>
</dbReference>
<dbReference type="InterPro" id="IPR036821">
    <property type="entry name" value="Peptide_deformylase_sf"/>
</dbReference>
<dbReference type="NCBIfam" id="NF001159">
    <property type="entry name" value="PRK00150.1-3"/>
    <property type="match status" value="1"/>
</dbReference>
<evidence type="ECO:0000256" key="3">
    <source>
        <dbReference type="ARBA" id="ARBA00022801"/>
    </source>
</evidence>
<dbReference type="GO" id="GO:0006412">
    <property type="term" value="P:translation"/>
    <property type="evidence" value="ECO:0007669"/>
    <property type="project" value="UniProtKB-UniRule"/>
</dbReference>
<evidence type="ECO:0000256" key="5">
    <source>
        <dbReference type="ARBA" id="ARBA00023004"/>
    </source>
</evidence>
<accession>A0A4Y4DHN6</accession>
<evidence type="ECO:0000256" key="4">
    <source>
        <dbReference type="ARBA" id="ARBA00022917"/>
    </source>
</evidence>
<comment type="caution">
    <text evidence="7">The sequence shown here is derived from an EMBL/GenBank/DDBJ whole genome shotgun (WGS) entry which is preliminary data.</text>
</comment>
<dbReference type="EC" id="3.5.1.88" evidence="6"/>
<evidence type="ECO:0000313" key="8">
    <source>
        <dbReference type="Proteomes" id="UP000316612"/>
    </source>
</evidence>
<dbReference type="InterPro" id="IPR023635">
    <property type="entry name" value="Peptide_deformylase"/>
</dbReference>